<name>A0A8T0TD09_PANVG</name>
<protein>
    <recommendedName>
        <fullName evidence="2">Glyoxalase/fosfomycin resistance/dioxygenase domain-containing protein</fullName>
    </recommendedName>
</protein>
<dbReference type="Pfam" id="PF00903">
    <property type="entry name" value="Glyoxalase"/>
    <property type="match status" value="1"/>
</dbReference>
<feature type="domain" description="Glyoxalase/fosfomycin resistance/dioxygenase" evidence="2">
    <location>
        <begin position="112"/>
        <end position="203"/>
    </location>
</feature>
<dbReference type="PANTHER" id="PTHR33993:SF14">
    <property type="entry name" value="GB|AAF24581.1"/>
    <property type="match status" value="1"/>
</dbReference>
<reference evidence="3" key="1">
    <citation type="submission" date="2020-05" db="EMBL/GenBank/DDBJ databases">
        <title>WGS assembly of Panicum virgatum.</title>
        <authorList>
            <person name="Lovell J.T."/>
            <person name="Jenkins J."/>
            <person name="Shu S."/>
            <person name="Juenger T.E."/>
            <person name="Schmutz J."/>
        </authorList>
    </citation>
    <scope>NUCLEOTIDE SEQUENCE</scope>
    <source>
        <strain evidence="3">AP13</strain>
    </source>
</reference>
<comment type="caution">
    <text evidence="3">The sequence shown here is derived from an EMBL/GenBank/DDBJ whole genome shotgun (WGS) entry which is preliminary data.</text>
</comment>
<dbReference type="InterPro" id="IPR029068">
    <property type="entry name" value="Glyas_Bleomycin-R_OHBP_Dase"/>
</dbReference>
<proteinExistence type="predicted"/>
<keyword evidence="4" id="KW-1185">Reference proteome</keyword>
<evidence type="ECO:0000313" key="4">
    <source>
        <dbReference type="Proteomes" id="UP000823388"/>
    </source>
</evidence>
<dbReference type="AlphaFoldDB" id="A0A8T0TD09"/>
<dbReference type="PANTHER" id="PTHR33993">
    <property type="entry name" value="GLYOXALASE-RELATED"/>
    <property type="match status" value="1"/>
</dbReference>
<dbReference type="InterPro" id="IPR004360">
    <property type="entry name" value="Glyas_Fos-R_dOase_dom"/>
</dbReference>
<sequence>MIICLALGLCGLAPKPRRSSSANLCGAQAACYEPTRAQAAAHDGQLWEPEAAAAGGRLRGAARESRLRAGAAAASKKPNLSGSGGVRRRLVGKRRGRRPRMAAGAATATLRWVLQLHRDVPRAARFYAEGLDFSVNVCTLRWAELQSGPLKLALMHTNDSNIASQRVYSSMLSFTVPDINSTVTKLMALGAELDGPIKYEIHGKVAALRCIDGHMLGLYEPA</sequence>
<dbReference type="EMBL" id="CM029043">
    <property type="protein sequence ID" value="KAG2609541.1"/>
    <property type="molecule type" value="Genomic_DNA"/>
</dbReference>
<dbReference type="Proteomes" id="UP000823388">
    <property type="component" value="Chromosome 4K"/>
</dbReference>
<gene>
    <name evidence="3" type="ORF">PVAP13_4KG048696</name>
</gene>
<dbReference type="InterPro" id="IPR052164">
    <property type="entry name" value="Anthracycline_SecMetBiosynth"/>
</dbReference>
<dbReference type="SUPFAM" id="SSF54593">
    <property type="entry name" value="Glyoxalase/Bleomycin resistance protein/Dihydroxybiphenyl dioxygenase"/>
    <property type="match status" value="1"/>
</dbReference>
<feature type="region of interest" description="Disordered" evidence="1">
    <location>
        <begin position="68"/>
        <end position="101"/>
    </location>
</feature>
<feature type="compositionally biased region" description="Basic residues" evidence="1">
    <location>
        <begin position="86"/>
        <end position="100"/>
    </location>
</feature>
<dbReference type="Gene3D" id="3.10.180.10">
    <property type="entry name" value="2,3-Dihydroxybiphenyl 1,2-Dioxygenase, domain 1"/>
    <property type="match status" value="1"/>
</dbReference>
<evidence type="ECO:0000313" key="3">
    <source>
        <dbReference type="EMBL" id="KAG2609541.1"/>
    </source>
</evidence>
<evidence type="ECO:0000259" key="2">
    <source>
        <dbReference type="Pfam" id="PF00903"/>
    </source>
</evidence>
<accession>A0A8T0TD09</accession>
<evidence type="ECO:0000256" key="1">
    <source>
        <dbReference type="SAM" id="MobiDB-lite"/>
    </source>
</evidence>
<organism evidence="3 4">
    <name type="scientific">Panicum virgatum</name>
    <name type="common">Blackwell switchgrass</name>
    <dbReference type="NCBI Taxonomy" id="38727"/>
    <lineage>
        <taxon>Eukaryota</taxon>
        <taxon>Viridiplantae</taxon>
        <taxon>Streptophyta</taxon>
        <taxon>Embryophyta</taxon>
        <taxon>Tracheophyta</taxon>
        <taxon>Spermatophyta</taxon>
        <taxon>Magnoliopsida</taxon>
        <taxon>Liliopsida</taxon>
        <taxon>Poales</taxon>
        <taxon>Poaceae</taxon>
        <taxon>PACMAD clade</taxon>
        <taxon>Panicoideae</taxon>
        <taxon>Panicodae</taxon>
        <taxon>Paniceae</taxon>
        <taxon>Panicinae</taxon>
        <taxon>Panicum</taxon>
        <taxon>Panicum sect. Hiantes</taxon>
    </lineage>
</organism>